<dbReference type="RefSeq" id="WP_165456299.1">
    <property type="nucleotide sequence ID" value="NZ_FZNM01000013.1"/>
</dbReference>
<accession>A0A238XWU3</accession>
<proteinExistence type="predicted"/>
<evidence type="ECO:0000313" key="1">
    <source>
        <dbReference type="EMBL" id="SNR63160.1"/>
    </source>
</evidence>
<dbReference type="EMBL" id="FZNM01000013">
    <property type="protein sequence ID" value="SNR63160.1"/>
    <property type="molecule type" value="Genomic_DNA"/>
</dbReference>
<name>A0A238XWU3_9RHOB</name>
<reference evidence="2" key="1">
    <citation type="submission" date="2017-06" db="EMBL/GenBank/DDBJ databases">
        <authorList>
            <person name="Varghese N."/>
            <person name="Submissions S."/>
        </authorList>
    </citation>
    <scope>NUCLEOTIDE SEQUENCE [LARGE SCALE GENOMIC DNA]</scope>
    <source>
        <strain evidence="2">DSM 26170</strain>
    </source>
</reference>
<gene>
    <name evidence="1" type="ORF">SAMN06265378_1139</name>
</gene>
<dbReference type="AlphaFoldDB" id="A0A238XWU3"/>
<sequence length="55" mass="5949">MSHPRATFKQVDVTRAAKGVVAAGLRVGRVEIDREGKIVVLVGDASTQAEKNDWD</sequence>
<dbReference type="Proteomes" id="UP000198409">
    <property type="component" value="Unassembled WGS sequence"/>
</dbReference>
<evidence type="ECO:0000313" key="2">
    <source>
        <dbReference type="Proteomes" id="UP000198409"/>
    </source>
</evidence>
<organism evidence="1 2">
    <name type="scientific">Paracoccus sediminis</name>
    <dbReference type="NCBI Taxonomy" id="1214787"/>
    <lineage>
        <taxon>Bacteria</taxon>
        <taxon>Pseudomonadati</taxon>
        <taxon>Pseudomonadota</taxon>
        <taxon>Alphaproteobacteria</taxon>
        <taxon>Rhodobacterales</taxon>
        <taxon>Paracoccaceae</taxon>
        <taxon>Paracoccus</taxon>
    </lineage>
</organism>
<protein>
    <submittedName>
        <fullName evidence="1">Uncharacterized protein</fullName>
    </submittedName>
</protein>